<keyword evidence="1" id="KW-0472">Membrane</keyword>
<feature type="transmembrane region" description="Helical" evidence="1">
    <location>
        <begin position="165"/>
        <end position="185"/>
    </location>
</feature>
<evidence type="ECO:0000313" key="2">
    <source>
        <dbReference type="EMBL" id="PAU68540.1"/>
    </source>
</evidence>
<evidence type="ECO:0000256" key="1">
    <source>
        <dbReference type="SAM" id="Phobius"/>
    </source>
</evidence>
<gene>
    <name evidence="2" type="ORF">B1526_0291</name>
</gene>
<sequence length="298" mass="30744">MSSTMMGDGRTTARGTAMRLTFGGAVRAEWRKMWSATSTYVLAVLTIAFLAVNSLMMGWMVSMMAEGDMPVGDEDIWTSASSGASNVLVIIGILGVMALTSEFSSSSIVSSFTVNPRRAMFMHAKALVVGAVAFLAAFAGVCVAWGCAALIVGPHVTTGADAMPAAMPAVTLLGLPLAMAVGAVLAMGMGAICRSTVGGVLCVIVLFTIVPSVLQMAQLLGRRYVWITSVNNCLPANALTAFVGAGASTFSNDVASTLLIGGAKPFQPSWGVAGAIFALWAAVIYAVGVLLMSRRDVK</sequence>
<dbReference type="Proteomes" id="UP000218399">
    <property type="component" value="Unassembled WGS sequence"/>
</dbReference>
<keyword evidence="1" id="KW-0812">Transmembrane</keyword>
<dbReference type="AlphaFoldDB" id="A0A2A2EHU1"/>
<organism evidence="2 3">
    <name type="scientific">Bifidobacterium criceti</name>
    <dbReference type="NCBI Taxonomy" id="1960969"/>
    <lineage>
        <taxon>Bacteria</taxon>
        <taxon>Bacillati</taxon>
        <taxon>Actinomycetota</taxon>
        <taxon>Actinomycetes</taxon>
        <taxon>Bifidobacteriales</taxon>
        <taxon>Bifidobacteriaceae</taxon>
        <taxon>Bifidobacterium</taxon>
    </lineage>
</organism>
<dbReference type="RefSeq" id="WP_235606978.1">
    <property type="nucleotide sequence ID" value="NZ_MVOH01000005.1"/>
</dbReference>
<proteinExistence type="predicted"/>
<keyword evidence="3" id="KW-1185">Reference proteome</keyword>
<protein>
    <submittedName>
        <fullName evidence="2">ABC transporter permease</fullName>
    </submittedName>
</protein>
<reference evidence="2 3" key="1">
    <citation type="journal article" date="2017" name="ISME J.">
        <title>Unveiling bifidobacterial biogeography across the mammalian branch of the tree of life.</title>
        <authorList>
            <person name="Milani C."/>
            <person name="Mangifesta M."/>
            <person name="Mancabelli L."/>
            <person name="Lugli G.A."/>
            <person name="James K."/>
            <person name="Duranti S."/>
            <person name="Turroni F."/>
            <person name="Ferrario C."/>
            <person name="Ossiprandi M.C."/>
            <person name="van Sinderen D."/>
            <person name="Ventura M."/>
        </authorList>
    </citation>
    <scope>NUCLEOTIDE SEQUENCE [LARGE SCALE GENOMIC DNA]</scope>
    <source>
        <strain evidence="3">Ham19E</strain>
    </source>
</reference>
<dbReference type="EMBL" id="MVOH01000005">
    <property type="protein sequence ID" value="PAU68540.1"/>
    <property type="molecule type" value="Genomic_DNA"/>
</dbReference>
<feature type="transmembrane region" description="Helical" evidence="1">
    <location>
        <begin position="270"/>
        <end position="292"/>
    </location>
</feature>
<feature type="transmembrane region" description="Helical" evidence="1">
    <location>
        <begin position="40"/>
        <end position="61"/>
    </location>
</feature>
<feature type="transmembrane region" description="Helical" evidence="1">
    <location>
        <begin position="197"/>
        <end position="217"/>
    </location>
</feature>
<accession>A0A2A2EHU1</accession>
<comment type="caution">
    <text evidence="2">The sequence shown here is derived from an EMBL/GenBank/DDBJ whole genome shotgun (WGS) entry which is preliminary data.</text>
</comment>
<keyword evidence="1" id="KW-1133">Transmembrane helix</keyword>
<feature type="transmembrane region" description="Helical" evidence="1">
    <location>
        <begin position="126"/>
        <end position="153"/>
    </location>
</feature>
<name>A0A2A2EHU1_9BIFI</name>
<evidence type="ECO:0000313" key="3">
    <source>
        <dbReference type="Proteomes" id="UP000218399"/>
    </source>
</evidence>
<feature type="transmembrane region" description="Helical" evidence="1">
    <location>
        <begin position="87"/>
        <end position="114"/>
    </location>
</feature>